<feature type="compositionally biased region" description="Gly residues" evidence="5">
    <location>
        <begin position="16"/>
        <end position="26"/>
    </location>
</feature>
<name>A0A1B4FPI9_9BURK</name>
<feature type="transmembrane region" description="Helical" evidence="6">
    <location>
        <begin position="207"/>
        <end position="227"/>
    </location>
</feature>
<feature type="transmembrane region" description="Helical" evidence="6">
    <location>
        <begin position="129"/>
        <end position="154"/>
    </location>
</feature>
<gene>
    <name evidence="8" type="ORF">WS70_28390</name>
</gene>
<dbReference type="GO" id="GO:0055085">
    <property type="term" value="P:transmembrane transport"/>
    <property type="evidence" value="ECO:0007669"/>
    <property type="project" value="InterPro"/>
</dbReference>
<evidence type="ECO:0000256" key="3">
    <source>
        <dbReference type="ARBA" id="ARBA00022989"/>
    </source>
</evidence>
<feature type="transmembrane region" description="Helical" evidence="6">
    <location>
        <begin position="383"/>
        <end position="402"/>
    </location>
</feature>
<feature type="transmembrane region" description="Helical" evidence="6">
    <location>
        <begin position="408"/>
        <end position="428"/>
    </location>
</feature>
<evidence type="ECO:0000256" key="5">
    <source>
        <dbReference type="SAM" id="MobiDB-lite"/>
    </source>
</evidence>
<keyword evidence="4 6" id="KW-0472">Membrane</keyword>
<feature type="region of interest" description="Disordered" evidence="5">
    <location>
        <begin position="1"/>
        <end position="26"/>
    </location>
</feature>
<feature type="transmembrane region" description="Helical" evidence="6">
    <location>
        <begin position="440"/>
        <end position="470"/>
    </location>
</feature>
<protein>
    <submittedName>
        <fullName evidence="8">Transporter</fullName>
    </submittedName>
</protein>
<organism evidence="8 9">
    <name type="scientific">Burkholderia mayonis</name>
    <dbReference type="NCBI Taxonomy" id="1385591"/>
    <lineage>
        <taxon>Bacteria</taxon>
        <taxon>Pseudomonadati</taxon>
        <taxon>Pseudomonadota</taxon>
        <taxon>Betaproteobacteria</taxon>
        <taxon>Burkholderiales</taxon>
        <taxon>Burkholderiaceae</taxon>
        <taxon>Burkholderia</taxon>
        <taxon>pseudomallei group</taxon>
    </lineage>
</organism>
<evidence type="ECO:0000256" key="2">
    <source>
        <dbReference type="ARBA" id="ARBA00022692"/>
    </source>
</evidence>
<dbReference type="InterPro" id="IPR036513">
    <property type="entry name" value="STAS_dom_sf"/>
</dbReference>
<keyword evidence="9" id="KW-1185">Reference proteome</keyword>
<dbReference type="Pfam" id="PF01740">
    <property type="entry name" value="STAS"/>
    <property type="match status" value="1"/>
</dbReference>
<dbReference type="GO" id="GO:0016020">
    <property type="term" value="C:membrane"/>
    <property type="evidence" value="ECO:0007669"/>
    <property type="project" value="UniProtKB-SubCell"/>
</dbReference>
<keyword evidence="3 6" id="KW-1133">Transmembrane helix</keyword>
<keyword evidence="2 6" id="KW-0812">Transmembrane</keyword>
<feature type="domain" description="STAS" evidence="7">
    <location>
        <begin position="494"/>
        <end position="609"/>
    </location>
</feature>
<dbReference type="PANTHER" id="PTHR11814">
    <property type="entry name" value="SULFATE TRANSPORTER"/>
    <property type="match status" value="1"/>
</dbReference>
<accession>A0A1B4FPI9</accession>
<evidence type="ECO:0000259" key="7">
    <source>
        <dbReference type="PROSITE" id="PS50801"/>
    </source>
</evidence>
<feature type="transmembrane region" description="Helical" evidence="6">
    <location>
        <begin position="103"/>
        <end position="123"/>
    </location>
</feature>
<dbReference type="InterPro" id="IPR002645">
    <property type="entry name" value="STAS_dom"/>
</dbReference>
<dbReference type="PROSITE" id="PS50801">
    <property type="entry name" value="STAS"/>
    <property type="match status" value="1"/>
</dbReference>
<feature type="transmembrane region" description="Helical" evidence="6">
    <location>
        <begin position="166"/>
        <end position="187"/>
    </location>
</feature>
<dbReference type="SUPFAM" id="SSF52091">
    <property type="entry name" value="SpoIIaa-like"/>
    <property type="match status" value="1"/>
</dbReference>
<evidence type="ECO:0000256" key="6">
    <source>
        <dbReference type="SAM" id="Phobius"/>
    </source>
</evidence>
<dbReference type="InterPro" id="IPR011547">
    <property type="entry name" value="SLC26A/SulP_dom"/>
</dbReference>
<proteinExistence type="predicted"/>
<reference evidence="8 9" key="1">
    <citation type="submission" date="2015-12" db="EMBL/GenBank/DDBJ databases">
        <title>Diversity of Burkholderia near neighbor genomes.</title>
        <authorList>
            <person name="Sahl J."/>
            <person name="Wagner D."/>
            <person name="Keim P."/>
        </authorList>
    </citation>
    <scope>NUCLEOTIDE SEQUENCE [LARGE SCALE GENOMIC DNA]</scope>
    <source>
        <strain evidence="8 9">BDU6</strain>
    </source>
</reference>
<feature type="compositionally biased region" description="Basic and acidic residues" evidence="5">
    <location>
        <begin position="1"/>
        <end position="13"/>
    </location>
</feature>
<sequence>MIERERAARDRNAARRGGGGGGGGGGDDGAAWRRWLPGVATLRTYQRAWLARDLFAGVALTAVLVPVGMSYAQAAGLPVIAGLNATIAALVGYAIFGPSRILVLGPDSALAALIAGAIAPLAHGDPAHAIALSAALALMSGGFCVLAGLLKLGFVTDLLSKPIQYGYLNGLALTLIASQLPSLFGAAPRGGTFVDEVASVAATVAQGRIDAASLALGAGCLAGIMLLRRAAPAWPGILIAVAAASIAAAWLGTVPDAHVANAHVANAHVANAHVANAHVANAHVALVGPLAGSMPLPGLPAISLGDASRLIAGALAIAMVSVADISVLSRVFARDDGRETDRNQELIALGAANLLAGTLRGCAVSSSSSRTPVALAAGARTQLTSVVAAGCIALLLVAPTLLARVPLAALAAVVIYSASGLVDVRAVVRLFYMRRGECAVSILCFAGVVLLGVVPGILLAVGLSLLSFVWRAWHPYDTVLGRVEGVHGYHDVSRHPDARRMPGLVAFRWDAPLFHANATIFRDHVHDAIADADAPVRCVVIAAEPITDVDVTAADMLATLRDELAARRITLYFAEMKGPVKDRLRAYGLFDKIGADHFFPTVTDAVLHFAQARKETAAARRARR</sequence>
<dbReference type="Proteomes" id="UP000062519">
    <property type="component" value="Chromosome 2"/>
</dbReference>
<evidence type="ECO:0000313" key="9">
    <source>
        <dbReference type="Proteomes" id="UP000062519"/>
    </source>
</evidence>
<feature type="transmembrane region" description="Helical" evidence="6">
    <location>
        <begin position="234"/>
        <end position="252"/>
    </location>
</feature>
<dbReference type="AlphaFoldDB" id="A0A1B4FPI9"/>
<dbReference type="RefSeq" id="WP_059597502.1">
    <property type="nucleotide sequence ID" value="NZ_CP013387.1"/>
</dbReference>
<dbReference type="InterPro" id="IPR001902">
    <property type="entry name" value="SLC26A/SulP_fam"/>
</dbReference>
<evidence type="ECO:0000256" key="1">
    <source>
        <dbReference type="ARBA" id="ARBA00004141"/>
    </source>
</evidence>
<comment type="subcellular location">
    <subcellularLocation>
        <location evidence="1">Membrane</location>
        <topology evidence="1">Multi-pass membrane protein</topology>
    </subcellularLocation>
</comment>
<feature type="transmembrane region" description="Helical" evidence="6">
    <location>
        <begin position="75"/>
        <end position="96"/>
    </location>
</feature>
<evidence type="ECO:0000313" key="8">
    <source>
        <dbReference type="EMBL" id="AOJ05578.1"/>
    </source>
</evidence>
<dbReference type="Gene3D" id="3.30.750.24">
    <property type="entry name" value="STAS domain"/>
    <property type="match status" value="1"/>
</dbReference>
<evidence type="ECO:0000256" key="4">
    <source>
        <dbReference type="ARBA" id="ARBA00023136"/>
    </source>
</evidence>
<dbReference type="CDD" id="cd07042">
    <property type="entry name" value="STAS_SulP_like_sulfate_transporter"/>
    <property type="match status" value="1"/>
</dbReference>
<dbReference type="EMBL" id="CP013387">
    <property type="protein sequence ID" value="AOJ05578.1"/>
    <property type="molecule type" value="Genomic_DNA"/>
</dbReference>
<dbReference type="KEGG" id="buu:WS70_28390"/>
<feature type="transmembrane region" description="Helical" evidence="6">
    <location>
        <begin position="49"/>
        <end position="69"/>
    </location>
</feature>
<feature type="transmembrane region" description="Helical" evidence="6">
    <location>
        <begin position="310"/>
        <end position="333"/>
    </location>
</feature>
<dbReference type="Pfam" id="PF00916">
    <property type="entry name" value="Sulfate_transp"/>
    <property type="match status" value="1"/>
</dbReference>